<evidence type="ECO:0000313" key="9">
    <source>
        <dbReference type="EMBL" id="GLV54837.1"/>
    </source>
</evidence>
<dbReference type="PROSITE" id="PS00108">
    <property type="entry name" value="PROTEIN_KINASE_ST"/>
    <property type="match status" value="1"/>
</dbReference>
<dbReference type="Gene3D" id="1.10.510.10">
    <property type="entry name" value="Transferase(Phosphotransferase) domain 1"/>
    <property type="match status" value="1"/>
</dbReference>
<keyword evidence="10" id="KW-1185">Reference proteome</keyword>
<keyword evidence="3 6" id="KW-0547">Nucleotide-binding</keyword>
<dbReference type="Proteomes" id="UP001344906">
    <property type="component" value="Unassembled WGS sequence"/>
</dbReference>
<dbReference type="InterPro" id="IPR008271">
    <property type="entry name" value="Ser/Thr_kinase_AS"/>
</dbReference>
<keyword evidence="4" id="KW-0418">Kinase</keyword>
<gene>
    <name evidence="9" type="ORF">KDH_16840</name>
</gene>
<dbReference type="SUPFAM" id="SSF56112">
    <property type="entry name" value="Protein kinase-like (PK-like)"/>
    <property type="match status" value="1"/>
</dbReference>
<dbReference type="InterPro" id="IPR017441">
    <property type="entry name" value="Protein_kinase_ATP_BS"/>
</dbReference>
<feature type="transmembrane region" description="Helical" evidence="7">
    <location>
        <begin position="357"/>
        <end position="377"/>
    </location>
</feature>
<proteinExistence type="predicted"/>
<keyword evidence="7" id="KW-0472">Membrane</keyword>
<name>A0ABQ6FMB4_9CHLR</name>
<dbReference type="PROSITE" id="PS00107">
    <property type="entry name" value="PROTEIN_KINASE_ATP"/>
    <property type="match status" value="1"/>
</dbReference>
<dbReference type="EC" id="2.7.11.1" evidence="1"/>
<evidence type="ECO:0000256" key="2">
    <source>
        <dbReference type="ARBA" id="ARBA00022679"/>
    </source>
</evidence>
<dbReference type="PANTHER" id="PTHR43289">
    <property type="entry name" value="MITOGEN-ACTIVATED PROTEIN KINASE KINASE KINASE 20-RELATED"/>
    <property type="match status" value="1"/>
</dbReference>
<evidence type="ECO:0000256" key="5">
    <source>
        <dbReference type="ARBA" id="ARBA00022840"/>
    </source>
</evidence>
<feature type="domain" description="Protein kinase" evidence="8">
    <location>
        <begin position="11"/>
        <end position="298"/>
    </location>
</feature>
<dbReference type="Gene3D" id="3.30.200.20">
    <property type="entry name" value="Phosphorylase Kinase, domain 1"/>
    <property type="match status" value="1"/>
</dbReference>
<sequence>MALEGTYLGRYRLQQQLGSGGMGEVYLADDTRIKRRVAVKVVRNDSPMYHTSGNVQKSTRLFEREMHAIAGLDHPAILPLFDYGEQEVNGATLTYMVMPYRPEGSLYQWVRDRDDHDLLPPLEVARFISQAAGALQHAHSQGIVHQDVKPDNFLLRIRPEQPSQPDLLLADFGVARSLLVTSHTSQTIRGTLTYMAPEQWDGHPVFATDQYALAIMAYELLVGQPPFDGAPGQIMYKHMHVPPEPPSRLNPALPPGVDAVLLRALAKRPEDRFPSVFDFAQALQKSLQASASGRLPWLMPNRDPAEDNAASVRLALMDHSTPTIAISGGGPSQRQDAVMPLPYRRFQPAQDFSTRKMTLIFLVALVLLVGGAGWAYAFTLSHPLGKLDLFATPDHAATQTAVARSLHNISATQTAVTQRDVAGTAQAQSHLNATATAVTQQHIAATATAVAVSQLLQADKTSFQNLDGCSTMGFGLASCPITLTNRSNNDVHWVATSNLPNYLGSINSENGDNNQGTVGAQDSQMVNANVALRCGFGNGGQTSQRARFTIQGPHNAITITITWQCR</sequence>
<dbReference type="InterPro" id="IPR000719">
    <property type="entry name" value="Prot_kinase_dom"/>
</dbReference>
<organism evidence="9 10">
    <name type="scientific">Dictyobacter halimunensis</name>
    <dbReference type="NCBI Taxonomy" id="3026934"/>
    <lineage>
        <taxon>Bacteria</taxon>
        <taxon>Bacillati</taxon>
        <taxon>Chloroflexota</taxon>
        <taxon>Ktedonobacteria</taxon>
        <taxon>Ktedonobacterales</taxon>
        <taxon>Dictyobacteraceae</taxon>
        <taxon>Dictyobacter</taxon>
    </lineage>
</organism>
<evidence type="ECO:0000256" key="6">
    <source>
        <dbReference type="PROSITE-ProRule" id="PRU10141"/>
    </source>
</evidence>
<keyword evidence="7" id="KW-0812">Transmembrane</keyword>
<evidence type="ECO:0000256" key="7">
    <source>
        <dbReference type="SAM" id="Phobius"/>
    </source>
</evidence>
<reference evidence="9 10" key="1">
    <citation type="submission" date="2023-02" db="EMBL/GenBank/DDBJ databases">
        <title>Dictyobacter halimunensis sp. nov., a new member of the class Ktedonobacteria from forest soil in a geothermal area.</title>
        <authorList>
            <person name="Rachmania M.K."/>
            <person name="Ningsih F."/>
            <person name="Sakai Y."/>
            <person name="Yabe S."/>
            <person name="Yokota A."/>
            <person name="Sjamsuridzal W."/>
        </authorList>
    </citation>
    <scope>NUCLEOTIDE SEQUENCE [LARGE SCALE GENOMIC DNA]</scope>
    <source>
        <strain evidence="9 10">S3.2.2.5</strain>
    </source>
</reference>
<keyword evidence="2" id="KW-0808">Transferase</keyword>
<dbReference type="PROSITE" id="PS50011">
    <property type="entry name" value="PROTEIN_KINASE_DOM"/>
    <property type="match status" value="1"/>
</dbReference>
<keyword evidence="5 6" id="KW-0067">ATP-binding</keyword>
<evidence type="ECO:0000256" key="4">
    <source>
        <dbReference type="ARBA" id="ARBA00022777"/>
    </source>
</evidence>
<protein>
    <recommendedName>
        <fullName evidence="1">non-specific serine/threonine protein kinase</fullName>
        <ecNumber evidence="1">2.7.11.1</ecNumber>
    </recommendedName>
</protein>
<evidence type="ECO:0000256" key="1">
    <source>
        <dbReference type="ARBA" id="ARBA00012513"/>
    </source>
</evidence>
<dbReference type="PANTHER" id="PTHR43289:SF6">
    <property type="entry name" value="SERINE_THREONINE-PROTEIN KINASE NEKL-3"/>
    <property type="match status" value="1"/>
</dbReference>
<dbReference type="InterPro" id="IPR011009">
    <property type="entry name" value="Kinase-like_dom_sf"/>
</dbReference>
<evidence type="ECO:0000313" key="10">
    <source>
        <dbReference type="Proteomes" id="UP001344906"/>
    </source>
</evidence>
<evidence type="ECO:0000259" key="8">
    <source>
        <dbReference type="PROSITE" id="PS50011"/>
    </source>
</evidence>
<comment type="caution">
    <text evidence="9">The sequence shown here is derived from an EMBL/GenBank/DDBJ whole genome shotgun (WGS) entry which is preliminary data.</text>
</comment>
<dbReference type="SMART" id="SM00220">
    <property type="entry name" value="S_TKc"/>
    <property type="match status" value="1"/>
</dbReference>
<evidence type="ECO:0000256" key="3">
    <source>
        <dbReference type="ARBA" id="ARBA00022741"/>
    </source>
</evidence>
<dbReference type="EMBL" id="BSRI01000001">
    <property type="protein sequence ID" value="GLV54837.1"/>
    <property type="molecule type" value="Genomic_DNA"/>
</dbReference>
<accession>A0ABQ6FMB4</accession>
<dbReference type="CDD" id="cd14014">
    <property type="entry name" value="STKc_PknB_like"/>
    <property type="match status" value="1"/>
</dbReference>
<keyword evidence="7" id="KW-1133">Transmembrane helix</keyword>
<dbReference type="Pfam" id="PF00069">
    <property type="entry name" value="Pkinase"/>
    <property type="match status" value="1"/>
</dbReference>
<dbReference type="RefSeq" id="WP_338248723.1">
    <property type="nucleotide sequence ID" value="NZ_BSRI01000001.1"/>
</dbReference>
<feature type="binding site" evidence="6">
    <location>
        <position position="40"/>
    </location>
    <ligand>
        <name>ATP</name>
        <dbReference type="ChEBI" id="CHEBI:30616"/>
    </ligand>
</feature>